<dbReference type="HOGENOM" id="CLU_044146_0_3_11"/>
<dbReference type="InterPro" id="IPR036412">
    <property type="entry name" value="HAD-like_sf"/>
</dbReference>
<dbReference type="GO" id="GO:0005829">
    <property type="term" value="C:cytosol"/>
    <property type="evidence" value="ECO:0007669"/>
    <property type="project" value="TreeGrafter"/>
</dbReference>
<keyword evidence="1" id="KW-0378">Hydrolase</keyword>
<dbReference type="GO" id="GO:0016791">
    <property type="term" value="F:phosphatase activity"/>
    <property type="evidence" value="ECO:0007669"/>
    <property type="project" value="TreeGrafter"/>
</dbReference>
<accession>E0Q6D7</accession>
<dbReference type="Pfam" id="PF08282">
    <property type="entry name" value="Hydrolase_3"/>
    <property type="match status" value="1"/>
</dbReference>
<dbReference type="Gene3D" id="3.30.1240.10">
    <property type="match status" value="1"/>
</dbReference>
<dbReference type="Proteomes" id="UP000003323">
    <property type="component" value="Unassembled WGS sequence"/>
</dbReference>
<reference evidence="1 2" key="1">
    <citation type="submission" date="2010-08" db="EMBL/GenBank/DDBJ databases">
        <authorList>
            <person name="Muzny D."/>
            <person name="Qin X."/>
            <person name="Deng J."/>
            <person name="Jiang H."/>
            <person name="Liu Y."/>
            <person name="Qu J."/>
            <person name="Song X.-Z."/>
            <person name="Zhang L."/>
            <person name="Thornton R."/>
            <person name="Coyle M."/>
            <person name="Francisco L."/>
            <person name="Jackson L."/>
            <person name="Javaid M."/>
            <person name="Korchina V."/>
            <person name="Kovar C."/>
            <person name="Mata R."/>
            <person name="Mathew T."/>
            <person name="Ngo R."/>
            <person name="Nguyen L."/>
            <person name="Nguyen N."/>
            <person name="Okwuonu G."/>
            <person name="Ongeri F."/>
            <person name="Pham C."/>
            <person name="Simmons D."/>
            <person name="Wilczek-Boney K."/>
            <person name="Hale W."/>
            <person name="Jakkamsetti A."/>
            <person name="Pham P."/>
            <person name="Ruth R."/>
            <person name="San Lucas F."/>
            <person name="Warren J."/>
            <person name="Zhang J."/>
            <person name="Zhao Z."/>
            <person name="Zhou C."/>
            <person name="Zhu D."/>
            <person name="Lee S."/>
            <person name="Bess C."/>
            <person name="Blankenburg K."/>
            <person name="Forbes L."/>
            <person name="Fu Q."/>
            <person name="Gubbala S."/>
            <person name="Hirani K."/>
            <person name="Jayaseelan J.C."/>
            <person name="Lara F."/>
            <person name="Munidasa M."/>
            <person name="Palculict T."/>
            <person name="Patil S."/>
            <person name="Pu L.-L."/>
            <person name="Saada N."/>
            <person name="Tang L."/>
            <person name="Weissenberger G."/>
            <person name="Zhu Y."/>
            <person name="Hemphill L."/>
            <person name="Shang Y."/>
            <person name="Youmans B."/>
            <person name="Ayvaz T."/>
            <person name="Ross M."/>
            <person name="Santibanez J."/>
            <person name="Aqrawi P."/>
            <person name="Gross S."/>
            <person name="Joshi V."/>
            <person name="Fowler G."/>
            <person name="Nazareth L."/>
            <person name="Reid J."/>
            <person name="Worley K."/>
            <person name="Petrosino J."/>
            <person name="Highlander S."/>
            <person name="Gibbs R."/>
        </authorList>
    </citation>
    <scope>NUCLEOTIDE SEQUENCE [LARGE SCALE GENOMIC DNA]</scope>
    <source>
        <strain evidence="1 2">ATCC 27679</strain>
    </source>
</reference>
<dbReference type="GO" id="GO:0000287">
    <property type="term" value="F:magnesium ion binding"/>
    <property type="evidence" value="ECO:0007669"/>
    <property type="project" value="TreeGrafter"/>
</dbReference>
<gene>
    <name evidence="1" type="ORF">HMPREF0168_0695</name>
</gene>
<evidence type="ECO:0000313" key="1">
    <source>
        <dbReference type="EMBL" id="EFM42211.1"/>
    </source>
</evidence>
<evidence type="ECO:0000313" key="2">
    <source>
        <dbReference type="Proteomes" id="UP000003323"/>
    </source>
</evidence>
<protein>
    <submittedName>
        <fullName evidence="1">HAD hydrolase, family IIB</fullName>
    </submittedName>
</protein>
<dbReference type="AlphaFoldDB" id="E0Q6D7"/>
<name>E0Q6D7_9BIFI</name>
<dbReference type="SUPFAM" id="SSF56784">
    <property type="entry name" value="HAD-like"/>
    <property type="match status" value="1"/>
</dbReference>
<comment type="caution">
    <text evidence="1">The sequence shown here is derived from an EMBL/GenBank/DDBJ whole genome shotgun (WGS) entry which is preliminary data.</text>
</comment>
<dbReference type="InterPro" id="IPR023214">
    <property type="entry name" value="HAD_sf"/>
</dbReference>
<dbReference type="PANTHER" id="PTHR10000">
    <property type="entry name" value="PHOSPHOSERINE PHOSPHATASE"/>
    <property type="match status" value="1"/>
</dbReference>
<dbReference type="EMBL" id="AEEQ01000007">
    <property type="protein sequence ID" value="EFM42211.1"/>
    <property type="molecule type" value="Genomic_DNA"/>
</dbReference>
<dbReference type="PANTHER" id="PTHR10000:SF8">
    <property type="entry name" value="HAD SUPERFAMILY HYDROLASE-LIKE, TYPE 3"/>
    <property type="match status" value="1"/>
</dbReference>
<organism evidence="1 2">
    <name type="scientific">Bifidobacterium dentium ATCC 27679</name>
    <dbReference type="NCBI Taxonomy" id="871562"/>
    <lineage>
        <taxon>Bacteria</taxon>
        <taxon>Bacillati</taxon>
        <taxon>Actinomycetota</taxon>
        <taxon>Actinomycetes</taxon>
        <taxon>Bifidobacteriales</taxon>
        <taxon>Bifidobacteriaceae</taxon>
        <taxon>Bifidobacterium</taxon>
    </lineage>
</organism>
<proteinExistence type="predicted"/>
<sequence length="310" mass="34544">MVSAHDRHTVMGRNSFCLPTMDKGLTDMASSKTGRDYATTMVVADLDGTLLHDGETFEERFLTQRSIDSINRLHDAGVTFVVETARPVSTGLQFVDKLPVDAVAYLNGALIDFNPAASDYEMLTSGIPPKDGHLMKIGFSSRRACEVCRYLLEELPGTEVGIVMDDVRYTNFDVTKYWKTQTWRYTDFNDVPEGIADKLILFPNPEQWNRVRELIPADFDVHVSEGSLWMLMSPDANKEHALNILADHFSTPLSQTASFGDDLVDISMLQQSGRGVAVANANPDVLRIADEICPSNNDDGVAQWIERHLL</sequence>
<dbReference type="Gene3D" id="3.40.50.1000">
    <property type="entry name" value="HAD superfamily/HAD-like"/>
    <property type="match status" value="1"/>
</dbReference>